<dbReference type="RefSeq" id="WP_167926969.1">
    <property type="nucleotide sequence ID" value="NZ_JAATVY010000015.1"/>
</dbReference>
<evidence type="ECO:0000256" key="4">
    <source>
        <dbReference type="ARBA" id="ARBA00022989"/>
    </source>
</evidence>
<evidence type="ECO:0000256" key="1">
    <source>
        <dbReference type="ARBA" id="ARBA00004651"/>
    </source>
</evidence>
<dbReference type="EMBL" id="JAATVY010000015">
    <property type="protein sequence ID" value="NJC72067.1"/>
    <property type="molecule type" value="Genomic_DNA"/>
</dbReference>
<keyword evidence="3 6" id="KW-0812">Transmembrane</keyword>
<feature type="domain" description="ABC3 transporter permease C-terminal" evidence="7">
    <location>
        <begin position="304"/>
        <end position="404"/>
    </location>
</feature>
<organism evidence="8 9">
    <name type="scientific">Planosporangium thailandense</name>
    <dbReference type="NCBI Taxonomy" id="765197"/>
    <lineage>
        <taxon>Bacteria</taxon>
        <taxon>Bacillati</taxon>
        <taxon>Actinomycetota</taxon>
        <taxon>Actinomycetes</taxon>
        <taxon>Micromonosporales</taxon>
        <taxon>Micromonosporaceae</taxon>
        <taxon>Planosporangium</taxon>
    </lineage>
</organism>
<dbReference type="Proteomes" id="UP000722989">
    <property type="component" value="Unassembled WGS sequence"/>
</dbReference>
<feature type="transmembrane region" description="Helical" evidence="6">
    <location>
        <begin position="387"/>
        <end position="405"/>
    </location>
</feature>
<sequence length="1016" mass="104538">MIALVLAALRARPGRALALLLLTVAAVAAAVAGPVFLAAADRSTIADEVAHATPFELTLQARDTIDLWQERSRTFEKVGPQLVSGPGLTPVFSAEFGAYLDGPTGGGGTRLTFREGVCAHLRMVEGRCPAGTGEVVLSRATAARFGIHNGQPVVEHESVVTRDGPAPTGPPATLAVVGIFEIGDPSDRYWADQHYFDPTQGGDDAFRVGEPVFTSRGTVEALRHHNELQKVDALLDPATLTPARLAAVRATMSAVRARAEQSPIPIGSGQNQIQLGTGLPDLLDRIDADRAGVREVVPLAAIPLVVLAWMVLLLAAGAATDARRGEVALLKLRGTGRAGRWWLVLGESALAVLVGAPLGYLVGYAVVAATARLLLPGAGPVTLSGHALGWAAIGVLGAVGVTLLAQRRPFAAPVAELLRQVPSRGGGWRGQALEAVLYPLAVAAVVQLRANPGPLTGVALFAPGLVVLAVALLAARLAGPVIGAIGRRAMRRGRLGVALGALRLARRAGAARLLALLVIAVAQLCFAVTAAGVAQRATADRAAVELGAARVLTVLPLPRTDLLRAVRTADPTGRYAMAAATVPAVNDGDPPTLAVDATRLARVTTWLPEFGPLTAAQAADRLRPKGGFDPILVRGPSIGVEATATDVPAERQPHLVVHLAPVAGGPSQPADLGVLVPGRHRYSASIADCPGGCRLVGIEVALSASTDVDLVLHGLYQGDPATPIDAGLVQPGRWRAPAPGAATTVPTLTPGPDGLAVSLRLGGLKADPWIMPTYGVYPLPVVTAGPLTGDVLGGPDATPQRVRTAGTLAVLPQLGRRGVLVDLEYAERTARDSGTAVEPQVLLAADAPDGLVDKLRQAGLTVVGSKTDADRVRYLQRQGPATGLRFHLLAGALAILLALGGLALVATVDRRTGGQLRALWVQGVPRPTLAAANRYGYTGLVLAALLLGPLAAGAAWLLTGRSIPLFADRAQTVPLPGWPAWPLLAAGWAAAGLVLLGSALVAARISAAELDDGGRD</sequence>
<name>A0ABX0Y1Q3_9ACTN</name>
<dbReference type="InterPro" id="IPR003838">
    <property type="entry name" value="ABC3_permease_C"/>
</dbReference>
<dbReference type="Pfam" id="PF02687">
    <property type="entry name" value="FtsX"/>
    <property type="match status" value="1"/>
</dbReference>
<comment type="subcellular location">
    <subcellularLocation>
        <location evidence="1">Cell membrane</location>
        <topology evidence="1">Multi-pass membrane protein</topology>
    </subcellularLocation>
</comment>
<evidence type="ECO:0000313" key="9">
    <source>
        <dbReference type="Proteomes" id="UP000722989"/>
    </source>
</evidence>
<evidence type="ECO:0000313" key="8">
    <source>
        <dbReference type="EMBL" id="NJC72067.1"/>
    </source>
</evidence>
<feature type="transmembrane region" description="Helical" evidence="6">
    <location>
        <begin position="460"/>
        <end position="485"/>
    </location>
</feature>
<gene>
    <name evidence="8" type="ORF">HC031_20445</name>
</gene>
<keyword evidence="2" id="KW-1003">Cell membrane</keyword>
<feature type="transmembrane region" description="Helical" evidence="6">
    <location>
        <begin position="886"/>
        <end position="908"/>
    </location>
</feature>
<feature type="transmembrane region" description="Helical" evidence="6">
    <location>
        <begin position="513"/>
        <end position="534"/>
    </location>
</feature>
<reference evidence="8 9" key="1">
    <citation type="submission" date="2020-03" db="EMBL/GenBank/DDBJ databases">
        <title>WGS of the type strain of Planosporangium spp.</title>
        <authorList>
            <person name="Thawai C."/>
        </authorList>
    </citation>
    <scope>NUCLEOTIDE SEQUENCE [LARGE SCALE GENOMIC DNA]</scope>
    <source>
        <strain evidence="8 9">TBRC 5610</strain>
    </source>
</reference>
<keyword evidence="9" id="KW-1185">Reference proteome</keyword>
<evidence type="ECO:0000256" key="6">
    <source>
        <dbReference type="SAM" id="Phobius"/>
    </source>
</evidence>
<protein>
    <submittedName>
        <fullName evidence="8">ABC transporter permease</fullName>
    </submittedName>
</protein>
<evidence type="ECO:0000259" key="7">
    <source>
        <dbReference type="Pfam" id="PF02687"/>
    </source>
</evidence>
<accession>A0ABX0Y1Q3</accession>
<evidence type="ECO:0000256" key="3">
    <source>
        <dbReference type="ARBA" id="ARBA00022692"/>
    </source>
</evidence>
<feature type="transmembrane region" description="Helical" evidence="6">
    <location>
        <begin position="978"/>
        <end position="1003"/>
    </location>
</feature>
<keyword evidence="5 6" id="KW-0472">Membrane</keyword>
<feature type="transmembrane region" description="Helical" evidence="6">
    <location>
        <begin position="341"/>
        <end position="367"/>
    </location>
</feature>
<keyword evidence="4 6" id="KW-1133">Transmembrane helix</keyword>
<comment type="caution">
    <text evidence="8">The sequence shown here is derived from an EMBL/GenBank/DDBJ whole genome shotgun (WGS) entry which is preliminary data.</text>
</comment>
<feature type="transmembrane region" description="Helical" evidence="6">
    <location>
        <begin position="296"/>
        <end position="320"/>
    </location>
</feature>
<evidence type="ECO:0000256" key="5">
    <source>
        <dbReference type="ARBA" id="ARBA00023136"/>
    </source>
</evidence>
<evidence type="ECO:0000256" key="2">
    <source>
        <dbReference type="ARBA" id="ARBA00022475"/>
    </source>
</evidence>
<feature type="transmembrane region" description="Helical" evidence="6">
    <location>
        <begin position="935"/>
        <end position="958"/>
    </location>
</feature>
<feature type="transmembrane region" description="Helical" evidence="6">
    <location>
        <begin position="426"/>
        <end position="448"/>
    </location>
</feature>
<proteinExistence type="predicted"/>